<gene>
    <name evidence="5" type="ORF">BC936DRAFT_138494</name>
</gene>
<dbReference type="EMBL" id="RBNI01013187">
    <property type="protein sequence ID" value="RUP36056.1"/>
    <property type="molecule type" value="Genomic_DNA"/>
</dbReference>
<comment type="subcellular location">
    <subcellularLocation>
        <location evidence="1">Cytoplasm</location>
    </subcellularLocation>
</comment>
<dbReference type="Pfam" id="PF13374">
    <property type="entry name" value="TPR_10"/>
    <property type="match status" value="1"/>
</dbReference>
<dbReference type="Gene3D" id="1.25.40.10">
    <property type="entry name" value="Tetratricopeptide repeat domain"/>
    <property type="match status" value="1"/>
</dbReference>
<name>A0A433CC99_9FUNG</name>
<organism evidence="5 6">
    <name type="scientific">Jimgerdemannia flammicorona</name>
    <dbReference type="NCBI Taxonomy" id="994334"/>
    <lineage>
        <taxon>Eukaryota</taxon>
        <taxon>Fungi</taxon>
        <taxon>Fungi incertae sedis</taxon>
        <taxon>Mucoromycota</taxon>
        <taxon>Mucoromycotina</taxon>
        <taxon>Endogonomycetes</taxon>
        <taxon>Endogonales</taxon>
        <taxon>Endogonaceae</taxon>
        <taxon>Jimgerdemannia</taxon>
    </lineage>
</organism>
<evidence type="ECO:0000313" key="6">
    <source>
        <dbReference type="Proteomes" id="UP000268093"/>
    </source>
</evidence>
<dbReference type="AlphaFoldDB" id="A0A433CC99"/>
<dbReference type="GO" id="GO:0005871">
    <property type="term" value="C:kinesin complex"/>
    <property type="evidence" value="ECO:0007669"/>
    <property type="project" value="InterPro"/>
</dbReference>
<comment type="caution">
    <text evidence="5">The sequence shown here is derived from an EMBL/GenBank/DDBJ whole genome shotgun (WGS) entry which is preliminary data.</text>
</comment>
<evidence type="ECO:0000256" key="1">
    <source>
        <dbReference type="ARBA" id="ARBA00004496"/>
    </source>
</evidence>
<dbReference type="OrthoDB" id="626167at2759"/>
<dbReference type="GO" id="GO:0005737">
    <property type="term" value="C:cytoplasm"/>
    <property type="evidence" value="ECO:0007669"/>
    <property type="project" value="UniProtKB-SubCell"/>
</dbReference>
<keyword evidence="4" id="KW-0802">TPR repeat</keyword>
<dbReference type="InterPro" id="IPR002151">
    <property type="entry name" value="Kinesin_light"/>
</dbReference>
<evidence type="ECO:0000256" key="4">
    <source>
        <dbReference type="ARBA" id="ARBA00022803"/>
    </source>
</evidence>
<dbReference type="SUPFAM" id="SSF48452">
    <property type="entry name" value="TPR-like"/>
    <property type="match status" value="1"/>
</dbReference>
<evidence type="ECO:0008006" key="7">
    <source>
        <dbReference type="Google" id="ProtNLM"/>
    </source>
</evidence>
<evidence type="ECO:0000313" key="5">
    <source>
        <dbReference type="EMBL" id="RUP36056.1"/>
    </source>
</evidence>
<dbReference type="Proteomes" id="UP000268093">
    <property type="component" value="Unassembled WGS sequence"/>
</dbReference>
<keyword evidence="6" id="KW-1185">Reference proteome</keyword>
<keyword evidence="2" id="KW-0963">Cytoplasm</keyword>
<dbReference type="PANTHER" id="PTHR45783">
    <property type="entry name" value="KINESIN LIGHT CHAIN"/>
    <property type="match status" value="1"/>
</dbReference>
<keyword evidence="3" id="KW-0677">Repeat</keyword>
<proteinExistence type="predicted"/>
<protein>
    <recommendedName>
        <fullName evidence="7">Tetratricopeptide repeat-domain-containing protein</fullName>
    </recommendedName>
</protein>
<dbReference type="InterPro" id="IPR011990">
    <property type="entry name" value="TPR-like_helical_dom_sf"/>
</dbReference>
<sequence>MARLCEVQCKFDKAEPLYQRCLTISEKVSRSEHPSLFINQNYKGKYDEAETLYPRALTICEKVLGPAHPESESARNNLDNIHDILVRDGSPAQSIKQFVEMAH</sequence>
<dbReference type="GO" id="GO:0019894">
    <property type="term" value="F:kinesin binding"/>
    <property type="evidence" value="ECO:0007669"/>
    <property type="project" value="TreeGrafter"/>
</dbReference>
<evidence type="ECO:0000256" key="3">
    <source>
        <dbReference type="ARBA" id="ARBA00022737"/>
    </source>
</evidence>
<accession>A0A433CC99</accession>
<reference evidence="5 6" key="1">
    <citation type="journal article" date="2018" name="New Phytol.">
        <title>Phylogenomics of Endogonaceae and evolution of mycorrhizas within Mucoromycota.</title>
        <authorList>
            <person name="Chang Y."/>
            <person name="Desiro A."/>
            <person name="Na H."/>
            <person name="Sandor L."/>
            <person name="Lipzen A."/>
            <person name="Clum A."/>
            <person name="Barry K."/>
            <person name="Grigoriev I.V."/>
            <person name="Martin F.M."/>
            <person name="Stajich J.E."/>
            <person name="Smith M.E."/>
            <person name="Bonito G."/>
            <person name="Spatafora J.W."/>
        </authorList>
    </citation>
    <scope>NUCLEOTIDE SEQUENCE [LARGE SCALE GENOMIC DNA]</scope>
    <source>
        <strain evidence="5 6">GMNB39</strain>
    </source>
</reference>
<evidence type="ECO:0000256" key="2">
    <source>
        <dbReference type="ARBA" id="ARBA00022490"/>
    </source>
</evidence>
<dbReference type="GO" id="GO:0007018">
    <property type="term" value="P:microtubule-based movement"/>
    <property type="evidence" value="ECO:0007669"/>
    <property type="project" value="TreeGrafter"/>
</dbReference>
<dbReference type="PANTHER" id="PTHR45783:SF3">
    <property type="entry name" value="KINESIN LIGHT CHAIN"/>
    <property type="match status" value="1"/>
</dbReference>